<feature type="compositionally biased region" description="Basic and acidic residues" evidence="1">
    <location>
        <begin position="194"/>
        <end position="206"/>
    </location>
</feature>
<dbReference type="RefSeq" id="WP_184293240.1">
    <property type="nucleotide sequence ID" value="NZ_JACHJO010000012.1"/>
</dbReference>
<feature type="compositionally biased region" description="Polar residues" evidence="1">
    <location>
        <begin position="207"/>
        <end position="219"/>
    </location>
</feature>
<protein>
    <recommendedName>
        <fullName evidence="4">Glycolipid-binding protein</fullName>
    </recommendedName>
</protein>
<organism evidence="2 3">
    <name type="scientific">Nocardiopsis algeriensis</name>
    <dbReference type="NCBI Taxonomy" id="1478215"/>
    <lineage>
        <taxon>Bacteria</taxon>
        <taxon>Bacillati</taxon>
        <taxon>Actinomycetota</taxon>
        <taxon>Actinomycetes</taxon>
        <taxon>Streptosporangiales</taxon>
        <taxon>Nocardiopsidaceae</taxon>
        <taxon>Nocardiopsis</taxon>
    </lineage>
</organism>
<proteinExistence type="predicted"/>
<keyword evidence="3" id="KW-1185">Reference proteome</keyword>
<evidence type="ECO:0000256" key="1">
    <source>
        <dbReference type="SAM" id="MobiDB-lite"/>
    </source>
</evidence>
<sequence length="219" mass="24458">MPSPIEHSAAWSRTDVLQGLGLGALLPEPGGYRLEAGEAVAEGAEHHFTRFSVRTDLAWATREVRVEVLSARGPRTLLLSMRGGHWTGTDGQPLPELVGCLDADVAATPLTNTLPIRRLGLRPGEYRDIAVAWIDIPSLRVRRVRQRYTRHPAEDGLERYTYRDPLHGEYLLTVDGDGLVVDYERFARRIAGDAPDTRRKHAERDNWTGTSTASTRERT</sequence>
<dbReference type="EMBL" id="JACHJO010000012">
    <property type="protein sequence ID" value="MBB6121790.1"/>
    <property type="molecule type" value="Genomic_DNA"/>
</dbReference>
<evidence type="ECO:0000313" key="3">
    <source>
        <dbReference type="Proteomes" id="UP000536604"/>
    </source>
</evidence>
<name>A0A841IU72_9ACTN</name>
<dbReference type="InterPro" id="IPR009467">
    <property type="entry name" value="Glycolipid-bd_prot_put"/>
</dbReference>
<evidence type="ECO:0000313" key="2">
    <source>
        <dbReference type="EMBL" id="MBB6121790.1"/>
    </source>
</evidence>
<dbReference type="Pfam" id="PF06475">
    <property type="entry name" value="Glycolipid_bind"/>
    <property type="match status" value="1"/>
</dbReference>
<feature type="region of interest" description="Disordered" evidence="1">
    <location>
        <begin position="194"/>
        <end position="219"/>
    </location>
</feature>
<dbReference type="Proteomes" id="UP000536604">
    <property type="component" value="Unassembled WGS sequence"/>
</dbReference>
<gene>
    <name evidence="2" type="ORF">FHS13_003769</name>
</gene>
<evidence type="ECO:0008006" key="4">
    <source>
        <dbReference type="Google" id="ProtNLM"/>
    </source>
</evidence>
<accession>A0A841IU72</accession>
<dbReference type="SUPFAM" id="SSF159275">
    <property type="entry name" value="PA1994-like"/>
    <property type="match status" value="1"/>
</dbReference>
<reference evidence="2 3" key="1">
    <citation type="submission" date="2020-08" db="EMBL/GenBank/DDBJ databases">
        <title>Genomic Encyclopedia of Type Strains, Phase III (KMG-III): the genomes of soil and plant-associated and newly described type strains.</title>
        <authorList>
            <person name="Whitman W."/>
        </authorList>
    </citation>
    <scope>NUCLEOTIDE SEQUENCE [LARGE SCALE GENOMIC DNA]</scope>
    <source>
        <strain evidence="2 3">CECT 8712</strain>
    </source>
</reference>
<dbReference type="AlphaFoldDB" id="A0A841IU72"/>
<comment type="caution">
    <text evidence="2">The sequence shown here is derived from an EMBL/GenBank/DDBJ whole genome shotgun (WGS) entry which is preliminary data.</text>
</comment>